<evidence type="ECO:0000313" key="1">
    <source>
        <dbReference type="EMBL" id="RKO90200.1"/>
    </source>
</evidence>
<accession>A0A4P9WGN3</accession>
<proteinExistence type="predicted"/>
<dbReference type="EMBL" id="KZ995676">
    <property type="protein sequence ID" value="RKO90200.1"/>
    <property type="molecule type" value="Genomic_DNA"/>
</dbReference>
<dbReference type="AlphaFoldDB" id="A0A4P9WGN3"/>
<dbReference type="Proteomes" id="UP000269721">
    <property type="component" value="Unassembled WGS sequence"/>
</dbReference>
<name>A0A4P9WGN3_9FUNG</name>
<evidence type="ECO:0000313" key="2">
    <source>
        <dbReference type="Proteomes" id="UP000269721"/>
    </source>
</evidence>
<dbReference type="Pfam" id="PF13366">
    <property type="entry name" value="PDDEXK_3"/>
    <property type="match status" value="1"/>
</dbReference>
<protein>
    <submittedName>
        <fullName evidence="1">Uncharacterized protein</fullName>
    </submittedName>
</protein>
<sequence length="460" mass="51349">MPGRRKTMLQKQGALEQVEVHYRKLLDNNLQSGGAKIWPDSLASILETVNLEHCNPCMVIAGAIFKIKRFNERPQSELLSNLEWVREFCLETVFSHDPEFKALQERATKPLEETILKDIYRAYRHIEYGTSPRPKGIDAWNDLASISGWELAVISGPRLFDSMVGLGVLPLSSIIRSRYSRWKSTTMETAVDNVRFHANRLASSLGLGLSEDVYRSALLRVLGDFHKIRQNVIVPVYSGGRLMAPHSIPAILDKQYSLSIRATKTGHSIHDDILRLKALSIRRGLEGGIAVNFNQDLDLPLVIVQSFVLCPEDGLHIERQGPPKEVRRAPSPEKIHEICKLLEASAKRVYAAMGIGETLYLEALLIEFDNADPDGHVVVRGEHVKVDYNDETLAIRTIDVLVGDSVAVCVRALKTNLPLTDSMQALQELCSVVHIPTVIGFNFGQSAKNRGINMEVLGPR</sequence>
<gene>
    <name evidence="1" type="ORF">BDK51DRAFT_34157</name>
</gene>
<reference evidence="2" key="1">
    <citation type="journal article" date="2018" name="Nat. Microbiol.">
        <title>Leveraging single-cell genomics to expand the fungal tree of life.</title>
        <authorList>
            <person name="Ahrendt S.R."/>
            <person name="Quandt C.A."/>
            <person name="Ciobanu D."/>
            <person name="Clum A."/>
            <person name="Salamov A."/>
            <person name="Andreopoulos B."/>
            <person name="Cheng J.F."/>
            <person name="Woyke T."/>
            <person name="Pelin A."/>
            <person name="Henrissat B."/>
            <person name="Reynolds N.K."/>
            <person name="Benny G.L."/>
            <person name="Smith M.E."/>
            <person name="James T.Y."/>
            <person name="Grigoriev I.V."/>
        </authorList>
    </citation>
    <scope>NUCLEOTIDE SEQUENCE [LARGE SCALE GENOMIC DNA]</scope>
</reference>
<dbReference type="InterPro" id="IPR026350">
    <property type="entry name" value="GxxExxY"/>
</dbReference>
<organism evidence="1 2">
    <name type="scientific">Blyttiomyces helicus</name>
    <dbReference type="NCBI Taxonomy" id="388810"/>
    <lineage>
        <taxon>Eukaryota</taxon>
        <taxon>Fungi</taxon>
        <taxon>Fungi incertae sedis</taxon>
        <taxon>Chytridiomycota</taxon>
        <taxon>Chytridiomycota incertae sedis</taxon>
        <taxon>Chytridiomycetes</taxon>
        <taxon>Chytridiomycetes incertae sedis</taxon>
        <taxon>Blyttiomyces</taxon>
    </lineage>
</organism>
<keyword evidence="2" id="KW-1185">Reference proteome</keyword>